<organism evidence="1 2">
    <name type="scientific">Granulicella mallensis</name>
    <dbReference type="NCBI Taxonomy" id="940614"/>
    <lineage>
        <taxon>Bacteria</taxon>
        <taxon>Pseudomonadati</taxon>
        <taxon>Acidobacteriota</taxon>
        <taxon>Terriglobia</taxon>
        <taxon>Terriglobales</taxon>
        <taxon>Acidobacteriaceae</taxon>
        <taxon>Granulicella</taxon>
    </lineage>
</organism>
<gene>
    <name evidence="1" type="ORF">HDF15_000601</name>
</gene>
<name>A0A7W7ZLS3_9BACT</name>
<protein>
    <submittedName>
        <fullName evidence="1">Prolipoprotein diacylglyceryltransferase</fullName>
    </submittedName>
</protein>
<keyword evidence="1" id="KW-0808">Transferase</keyword>
<keyword evidence="1" id="KW-0449">Lipoprotein</keyword>
<accession>A0A7W7ZLS3</accession>
<sequence>MSIFSKLLAVLKGAQSFPQPFRRTVSILFFLSCVAPTFLIAQTGGRIAGAVKDATGGRLNSLPHSSKPPERRKT</sequence>
<evidence type="ECO:0000313" key="2">
    <source>
        <dbReference type="Proteomes" id="UP000584867"/>
    </source>
</evidence>
<dbReference type="EMBL" id="JACHIO010000002">
    <property type="protein sequence ID" value="MBB5062274.1"/>
    <property type="molecule type" value="Genomic_DNA"/>
</dbReference>
<evidence type="ECO:0000313" key="1">
    <source>
        <dbReference type="EMBL" id="MBB5062274.1"/>
    </source>
</evidence>
<comment type="caution">
    <text evidence="1">The sequence shown here is derived from an EMBL/GenBank/DDBJ whole genome shotgun (WGS) entry which is preliminary data.</text>
</comment>
<dbReference type="AlphaFoldDB" id="A0A7W7ZLS3"/>
<dbReference type="Proteomes" id="UP000584867">
    <property type="component" value="Unassembled WGS sequence"/>
</dbReference>
<dbReference type="GO" id="GO:0016740">
    <property type="term" value="F:transferase activity"/>
    <property type="evidence" value="ECO:0007669"/>
    <property type="project" value="UniProtKB-KW"/>
</dbReference>
<proteinExistence type="predicted"/>
<reference evidence="1 2" key="1">
    <citation type="submission" date="2020-08" db="EMBL/GenBank/DDBJ databases">
        <title>Genomic Encyclopedia of Type Strains, Phase IV (KMG-V): Genome sequencing to study the core and pangenomes of soil and plant-associated prokaryotes.</title>
        <authorList>
            <person name="Whitman W."/>
        </authorList>
    </citation>
    <scope>NUCLEOTIDE SEQUENCE [LARGE SCALE GENOMIC DNA]</scope>
    <source>
        <strain evidence="1 2">X5P3</strain>
    </source>
</reference>